<name>A0A1B0DDZ4_PHLPP</name>
<evidence type="ECO:0000313" key="1">
    <source>
        <dbReference type="EnsemblMetazoa" id="PPAI006117-PA"/>
    </source>
</evidence>
<evidence type="ECO:0000313" key="2">
    <source>
        <dbReference type="Proteomes" id="UP000092462"/>
    </source>
</evidence>
<dbReference type="Proteomes" id="UP000092462">
    <property type="component" value="Unassembled WGS sequence"/>
</dbReference>
<keyword evidence="2" id="KW-1185">Reference proteome</keyword>
<organism evidence="1 2">
    <name type="scientific">Phlebotomus papatasi</name>
    <name type="common">Sandfly</name>
    <dbReference type="NCBI Taxonomy" id="29031"/>
    <lineage>
        <taxon>Eukaryota</taxon>
        <taxon>Metazoa</taxon>
        <taxon>Ecdysozoa</taxon>
        <taxon>Arthropoda</taxon>
        <taxon>Hexapoda</taxon>
        <taxon>Insecta</taxon>
        <taxon>Pterygota</taxon>
        <taxon>Neoptera</taxon>
        <taxon>Endopterygota</taxon>
        <taxon>Diptera</taxon>
        <taxon>Nematocera</taxon>
        <taxon>Psychodoidea</taxon>
        <taxon>Psychodidae</taxon>
        <taxon>Phlebotomus</taxon>
        <taxon>Phlebotomus</taxon>
    </lineage>
</organism>
<sequence length="84" mass="9242">MDKLSGARGNMKKVWNTVNELTGRSKVAEKFESIRDGNAMDVHKAIFSLQPNSSSGFDGVDCSILRRVIPQTLDVDSPAQSLIY</sequence>
<dbReference type="VEuPathDB" id="VectorBase:PPAI006117"/>
<reference evidence="1" key="1">
    <citation type="submission" date="2022-08" db="UniProtKB">
        <authorList>
            <consortium name="EnsemblMetazoa"/>
        </authorList>
    </citation>
    <scope>IDENTIFICATION</scope>
    <source>
        <strain evidence="1">Israel</strain>
    </source>
</reference>
<proteinExistence type="predicted"/>
<dbReference type="EMBL" id="AJVK01014669">
    <property type="status" value="NOT_ANNOTATED_CDS"/>
    <property type="molecule type" value="Genomic_DNA"/>
</dbReference>
<dbReference type="EnsemblMetazoa" id="PPAI006117-RA">
    <property type="protein sequence ID" value="PPAI006117-PA"/>
    <property type="gene ID" value="PPAI006117"/>
</dbReference>
<dbReference type="AlphaFoldDB" id="A0A1B0DDZ4"/>
<protein>
    <submittedName>
        <fullName evidence="1">Uncharacterized protein</fullName>
    </submittedName>
</protein>
<accession>A0A1B0DDZ4</accession>